<sequence length="76" mass="8495">MDWETRITLNPDILVGKPIIKGTRIAVEFIIDLLAQGWSIDEILRNYPGITVEDIQACLSYASVMLKSEKVYAIAA</sequence>
<dbReference type="InterPro" id="IPR007367">
    <property type="entry name" value="DUF433"/>
</dbReference>
<accession>A0A0K1S1U4</accession>
<evidence type="ECO:0000313" key="1">
    <source>
        <dbReference type="EMBL" id="AKV67956.1"/>
    </source>
</evidence>
<dbReference type="PATRIC" id="fig|1638788.3.peg.2932"/>
<dbReference type="AlphaFoldDB" id="A0A0K1S1U4"/>
<dbReference type="Pfam" id="PF04255">
    <property type="entry name" value="DUF433"/>
    <property type="match status" value="1"/>
</dbReference>
<dbReference type="Proteomes" id="UP000068167">
    <property type="component" value="Chromosome"/>
</dbReference>
<dbReference type="PANTHER" id="PTHR34849">
    <property type="entry name" value="SSL5025 PROTEIN"/>
    <property type="match status" value="1"/>
</dbReference>
<name>A0A0K1S1U4_9CHRO</name>
<dbReference type="RefSeq" id="WP_052276631.1">
    <property type="nucleotide sequence ID" value="NZ_CP011339.1"/>
</dbReference>
<gene>
    <name evidence="1" type="ORF">VL20_2916</name>
</gene>
<dbReference type="InterPro" id="IPR009057">
    <property type="entry name" value="Homeodomain-like_sf"/>
</dbReference>
<dbReference type="PANTHER" id="PTHR34849:SF3">
    <property type="entry name" value="SSR2962 PROTEIN"/>
    <property type="match status" value="1"/>
</dbReference>
<dbReference type="InterPro" id="IPR036388">
    <property type="entry name" value="WH-like_DNA-bd_sf"/>
</dbReference>
<evidence type="ECO:0008006" key="3">
    <source>
        <dbReference type="Google" id="ProtNLM"/>
    </source>
</evidence>
<reference evidence="1 2" key="1">
    <citation type="journal article" date="2016" name="Stand. Genomic Sci.">
        <title>Complete genome sequence and genomic characterization of Microcystis panniformis FACHB 1757 by third-generation sequencing.</title>
        <authorList>
            <person name="Zhang J.Y."/>
            <person name="Guan R."/>
            <person name="Zhang H.J."/>
            <person name="Li H."/>
            <person name="Xiao P."/>
            <person name="Yu G.L."/>
            <person name="Du L."/>
            <person name="Cao D.M."/>
            <person name="Zhu B.C."/>
            <person name="Li R.H."/>
            <person name="Lu Z.H."/>
        </authorList>
    </citation>
    <scope>NUCLEOTIDE SEQUENCE [LARGE SCALE GENOMIC DNA]</scope>
    <source>
        <strain evidence="1 2">FACHB-1757</strain>
    </source>
</reference>
<evidence type="ECO:0000313" key="2">
    <source>
        <dbReference type="Proteomes" id="UP000068167"/>
    </source>
</evidence>
<proteinExistence type="predicted"/>
<dbReference type="KEGG" id="mpk:VL20_2916"/>
<protein>
    <recommendedName>
        <fullName evidence="3">Antitoxin</fullName>
    </recommendedName>
</protein>
<dbReference type="EMBL" id="CP011339">
    <property type="protein sequence ID" value="AKV67956.1"/>
    <property type="molecule type" value="Genomic_DNA"/>
</dbReference>
<dbReference type="SUPFAM" id="SSF46689">
    <property type="entry name" value="Homeodomain-like"/>
    <property type="match status" value="1"/>
</dbReference>
<organism evidence="1 2">
    <name type="scientific">Microcystis panniformis FACHB-1757</name>
    <dbReference type="NCBI Taxonomy" id="1638788"/>
    <lineage>
        <taxon>Bacteria</taxon>
        <taxon>Bacillati</taxon>
        <taxon>Cyanobacteriota</taxon>
        <taxon>Cyanophyceae</taxon>
        <taxon>Oscillatoriophycideae</taxon>
        <taxon>Chroococcales</taxon>
        <taxon>Microcystaceae</taxon>
        <taxon>Microcystis</taxon>
    </lineage>
</organism>
<dbReference type="Gene3D" id="1.10.10.10">
    <property type="entry name" value="Winged helix-like DNA-binding domain superfamily/Winged helix DNA-binding domain"/>
    <property type="match status" value="1"/>
</dbReference>
<keyword evidence="2" id="KW-1185">Reference proteome</keyword>